<feature type="region of interest" description="Disordered" evidence="1">
    <location>
        <begin position="222"/>
        <end position="260"/>
    </location>
</feature>
<keyword evidence="4" id="KW-1185">Reference proteome</keyword>
<reference evidence="3 4" key="1">
    <citation type="submission" date="2014-04" db="EMBL/GenBank/DDBJ databases">
        <authorList>
            <consortium name="DOE Joint Genome Institute"/>
            <person name="Kuo A."/>
            <person name="Kohler A."/>
            <person name="Nagy L.G."/>
            <person name="Floudas D."/>
            <person name="Copeland A."/>
            <person name="Barry K.W."/>
            <person name="Cichocki N."/>
            <person name="Veneault-Fourrey C."/>
            <person name="LaButti K."/>
            <person name="Lindquist E.A."/>
            <person name="Lipzen A."/>
            <person name="Lundell T."/>
            <person name="Morin E."/>
            <person name="Murat C."/>
            <person name="Sun H."/>
            <person name="Tunlid A."/>
            <person name="Henrissat B."/>
            <person name="Grigoriev I.V."/>
            <person name="Hibbett D.S."/>
            <person name="Martin F."/>
            <person name="Nordberg H.P."/>
            <person name="Cantor M.N."/>
            <person name="Hua S.X."/>
        </authorList>
    </citation>
    <scope>NUCLEOTIDE SEQUENCE [LARGE SCALE GENOMIC DNA]</scope>
    <source>
        <strain evidence="3 4">Foug A</strain>
    </source>
</reference>
<dbReference type="Pfam" id="PF01926">
    <property type="entry name" value="MMR_HSR1"/>
    <property type="match status" value="1"/>
</dbReference>
<dbReference type="PROSITE" id="PS00675">
    <property type="entry name" value="SIGMA54_INTERACT_1"/>
    <property type="match status" value="1"/>
</dbReference>
<dbReference type="CDD" id="cd00882">
    <property type="entry name" value="Ras_like_GTPase"/>
    <property type="match status" value="1"/>
</dbReference>
<protein>
    <recommendedName>
        <fullName evidence="2">G domain-containing protein</fullName>
    </recommendedName>
</protein>
<dbReference type="EMBL" id="KN822007">
    <property type="protein sequence ID" value="KIM68976.1"/>
    <property type="molecule type" value="Genomic_DNA"/>
</dbReference>
<evidence type="ECO:0000313" key="3">
    <source>
        <dbReference type="EMBL" id="KIM68976.1"/>
    </source>
</evidence>
<dbReference type="InterPro" id="IPR027417">
    <property type="entry name" value="P-loop_NTPase"/>
</dbReference>
<dbReference type="SUPFAM" id="SSF52540">
    <property type="entry name" value="P-loop containing nucleoside triphosphate hydrolases"/>
    <property type="match status" value="1"/>
</dbReference>
<evidence type="ECO:0000313" key="4">
    <source>
        <dbReference type="Proteomes" id="UP000053989"/>
    </source>
</evidence>
<feature type="domain" description="G" evidence="2">
    <location>
        <begin position="27"/>
        <end position="128"/>
    </location>
</feature>
<feature type="compositionally biased region" description="Pro residues" evidence="1">
    <location>
        <begin position="247"/>
        <end position="257"/>
    </location>
</feature>
<feature type="compositionally biased region" description="Basic and acidic residues" evidence="1">
    <location>
        <begin position="222"/>
        <end position="238"/>
    </location>
</feature>
<dbReference type="Proteomes" id="UP000053989">
    <property type="component" value="Unassembled WGS sequence"/>
</dbReference>
<evidence type="ECO:0000259" key="2">
    <source>
        <dbReference type="Pfam" id="PF01926"/>
    </source>
</evidence>
<dbReference type="AlphaFoldDB" id="A0A0C3EM24"/>
<dbReference type="OrthoDB" id="8954335at2759"/>
<dbReference type="HOGENOM" id="CLU_032838_1_0_1"/>
<reference evidence="4" key="2">
    <citation type="submission" date="2015-01" db="EMBL/GenBank/DDBJ databases">
        <title>Evolutionary Origins and Diversification of the Mycorrhizal Mutualists.</title>
        <authorList>
            <consortium name="DOE Joint Genome Institute"/>
            <consortium name="Mycorrhizal Genomics Consortium"/>
            <person name="Kohler A."/>
            <person name="Kuo A."/>
            <person name="Nagy L.G."/>
            <person name="Floudas D."/>
            <person name="Copeland A."/>
            <person name="Barry K.W."/>
            <person name="Cichocki N."/>
            <person name="Veneault-Fourrey C."/>
            <person name="LaButti K."/>
            <person name="Lindquist E.A."/>
            <person name="Lipzen A."/>
            <person name="Lundell T."/>
            <person name="Morin E."/>
            <person name="Murat C."/>
            <person name="Riley R."/>
            <person name="Ohm R."/>
            <person name="Sun H."/>
            <person name="Tunlid A."/>
            <person name="Henrissat B."/>
            <person name="Grigoriev I.V."/>
            <person name="Hibbett D.S."/>
            <person name="Martin F."/>
        </authorList>
    </citation>
    <scope>NUCLEOTIDE SEQUENCE [LARGE SCALE GENOMIC DNA]</scope>
    <source>
        <strain evidence="4">Foug A</strain>
    </source>
</reference>
<organism evidence="3 4">
    <name type="scientific">Scleroderma citrinum Foug A</name>
    <dbReference type="NCBI Taxonomy" id="1036808"/>
    <lineage>
        <taxon>Eukaryota</taxon>
        <taxon>Fungi</taxon>
        <taxon>Dikarya</taxon>
        <taxon>Basidiomycota</taxon>
        <taxon>Agaricomycotina</taxon>
        <taxon>Agaricomycetes</taxon>
        <taxon>Agaricomycetidae</taxon>
        <taxon>Boletales</taxon>
        <taxon>Sclerodermatineae</taxon>
        <taxon>Sclerodermataceae</taxon>
        <taxon>Scleroderma</taxon>
    </lineage>
</organism>
<dbReference type="InterPro" id="IPR006073">
    <property type="entry name" value="GTP-bd"/>
</dbReference>
<dbReference type="Gene3D" id="3.40.50.300">
    <property type="entry name" value="P-loop containing nucleotide triphosphate hydrolases"/>
    <property type="match status" value="1"/>
</dbReference>
<accession>A0A0C3EM24</accession>
<dbReference type="GO" id="GO:0005525">
    <property type="term" value="F:GTP binding"/>
    <property type="evidence" value="ECO:0007669"/>
    <property type="project" value="InterPro"/>
</dbReference>
<evidence type="ECO:0000256" key="1">
    <source>
        <dbReference type="SAM" id="MobiDB-lite"/>
    </source>
</evidence>
<proteinExistence type="predicted"/>
<name>A0A0C3EM24_9AGAM</name>
<dbReference type="InParanoid" id="A0A0C3EM24"/>
<gene>
    <name evidence="3" type="ORF">SCLCIDRAFT_1208385</name>
</gene>
<dbReference type="InterPro" id="IPR025662">
    <property type="entry name" value="Sigma_54_int_dom_ATP-bd_1"/>
</dbReference>
<sequence length="455" mass="51296">MSASSNPYMNQFREEAETRFMPRQRNIVLAGETGVGKSSLINLIVNRSIAGVSDDFLGCTSAIQNYHAMIGKDSFEIWDTPGLDEGFGGTVAPSAARNKLRGFLRDMSKTGGIHLLLFCTRGWRITRALQNNYKTIRQSTPPDVPIAIVVTGLERNQCMNDWWIKNEGELARMNVNFDDHACITTIPEDDLPESFQGRFIESQEIVHELILKNCLSGRPTMNEEIRRVRKESNADKGRSMGRKQQNLPPPPPRPPTEGPYRIPRYFRRSARHIIVCDSVIPPAENTTRIAGSITGVWQSSTLAIQGRLYHFERVTFQQLAEKRARTKCSSDLLIFYMDIEQSTEVQRLMLCRFYGLYGRKKHPLIIVIRGLEDHSSASAWWDDHICTGKEDMENVRLACFPEGQNAEGEALEDLVVQACGKCGSLGAGERALNLLNGVRNKRAKLKNRIGKRKGQ</sequence>